<dbReference type="AlphaFoldDB" id="A0A4Z0NZ00"/>
<accession>A0A4Z0NZ00</accession>
<keyword evidence="1" id="KW-0812">Transmembrane</keyword>
<evidence type="ECO:0000256" key="1">
    <source>
        <dbReference type="SAM" id="Phobius"/>
    </source>
</evidence>
<dbReference type="EMBL" id="SRLB01000002">
    <property type="protein sequence ID" value="TGE01946.1"/>
    <property type="molecule type" value="Genomic_DNA"/>
</dbReference>
<keyword evidence="3" id="KW-1185">Reference proteome</keyword>
<proteinExistence type="predicted"/>
<gene>
    <name evidence="2" type="ORF">EU555_04570</name>
</gene>
<organism evidence="2 3">
    <name type="scientific">Methylobacterium nonmethylotrophicum</name>
    <dbReference type="NCBI Taxonomy" id="1141884"/>
    <lineage>
        <taxon>Bacteria</taxon>
        <taxon>Pseudomonadati</taxon>
        <taxon>Pseudomonadota</taxon>
        <taxon>Alphaproteobacteria</taxon>
        <taxon>Hyphomicrobiales</taxon>
        <taxon>Methylobacteriaceae</taxon>
        <taxon>Methylobacterium</taxon>
    </lineage>
</organism>
<dbReference type="RefSeq" id="WP_135413384.1">
    <property type="nucleotide sequence ID" value="NZ_SRLB01000002.1"/>
</dbReference>
<comment type="caution">
    <text evidence="2">The sequence shown here is derived from an EMBL/GenBank/DDBJ whole genome shotgun (WGS) entry which is preliminary data.</text>
</comment>
<dbReference type="OrthoDB" id="9976356at2"/>
<evidence type="ECO:0000313" key="3">
    <source>
        <dbReference type="Proteomes" id="UP000297535"/>
    </source>
</evidence>
<keyword evidence="1" id="KW-0472">Membrane</keyword>
<reference evidence="2 3" key="1">
    <citation type="submission" date="2019-04" db="EMBL/GenBank/DDBJ databases">
        <authorList>
            <person name="Feng G."/>
            <person name="Zhu H."/>
        </authorList>
    </citation>
    <scope>NUCLEOTIDE SEQUENCE [LARGE SCALE GENOMIC DNA]</scope>
    <source>
        <strain evidence="2 3">6HR-1</strain>
    </source>
</reference>
<feature type="transmembrane region" description="Helical" evidence="1">
    <location>
        <begin position="83"/>
        <end position="105"/>
    </location>
</feature>
<keyword evidence="1" id="KW-1133">Transmembrane helix</keyword>
<protein>
    <submittedName>
        <fullName evidence="2">Uncharacterized protein</fullName>
    </submittedName>
</protein>
<feature type="transmembrane region" description="Helical" evidence="1">
    <location>
        <begin position="21"/>
        <end position="39"/>
    </location>
</feature>
<sequence>MALMLTSVTFSNPFKLRRPKNIEIFIQIILVVLLLALIFEFFEAHSSFDCRDVYRPVGNDCYPWGMTEGPLEGGSWNYSNKEIYLKSHIILIVSVAVAISAPFLLRSLWHTLSAMALIVLFDTYAAEWVAGLF</sequence>
<name>A0A4Z0NZ00_9HYPH</name>
<dbReference type="Proteomes" id="UP000297535">
    <property type="component" value="Unassembled WGS sequence"/>
</dbReference>
<evidence type="ECO:0000313" key="2">
    <source>
        <dbReference type="EMBL" id="TGE01946.1"/>
    </source>
</evidence>